<evidence type="ECO:0000313" key="1">
    <source>
        <dbReference type="EMBL" id="RTJ79569.1"/>
    </source>
</evidence>
<comment type="caution">
    <text evidence="1">The sequence shown here is derived from an EMBL/GenBank/DDBJ whole genome shotgun (WGS) entry which is preliminary data.</text>
</comment>
<protein>
    <submittedName>
        <fullName evidence="1">Uncharacterized protein</fullName>
    </submittedName>
</protein>
<dbReference type="Proteomes" id="UP000288507">
    <property type="component" value="Unassembled WGS sequence"/>
</dbReference>
<dbReference type="EMBL" id="PRBV01000005">
    <property type="protein sequence ID" value="RTJ79569.1"/>
    <property type="molecule type" value="Genomic_DNA"/>
</dbReference>
<gene>
    <name evidence="1" type="ORF">C3H57_04160</name>
</gene>
<sequence length="532" mass="57470">MSNPVYKKEITITQVARSVAREGKFYWRLPCSDSSGITDSSSIDNIEPTSDSEYLFVSNEDSSYSKFKIDKDVLDSEYTLQADKLPTPIVTIPDTIGVGAKLTLQVSNVRAVADYVWEASAGQFNITTGTEVEYTAPTEDTPCMVKLSCYAKPRQGAEIYSNSDKLEKYVYIFDNSSTGITVKPETDIEDFTLKSGETKVITVTNKGDYTVLASTNNGTIQVANDKVTYTGGKVGVNTKVYIFFKSSNGYSTPETFKIITVGVQPNAISTPQLNFQTLAPLYSEEEVTLPFDRVDNMDYMVSVNNGAIGYVKDKLIKLKSAKVSSDSEINLELRAIDVRAGLISDPATLTVAVKSGVRSDSKPEQPTHTCNSGETIALSNGIGNNYSSDKVRVTLEPNQGQAKLQNKNLVYVAPTVEEQTDVYAKIEILDEGSSVISEINFLIRVMGKKTVEATAEPTTISVESSAGAQTIQVTTEGTKVVAKSTNTDVATVQVSGKTVTVTPVTTGEANIEITVSKSGLNNKVITVPVTIS</sequence>
<dbReference type="AlphaFoldDB" id="A0A431EE77"/>
<reference evidence="1 2" key="1">
    <citation type="journal article" date="2019" name="Appl. Environ. Microbiol.">
        <title>Population genetics and characterization of Campylobacter jejuni isolates in western jackdaws and game birds in Finland.</title>
        <authorList>
            <person name="Kovanen S."/>
            <person name="Rossi M."/>
            <person name="Pohja-Mykra M."/>
            <person name="Nieminen T."/>
            <person name="Raunio-Saarnisto M."/>
            <person name="Sauvala M."/>
            <person name="Fredriksson-Ahomaa M."/>
            <person name="Hanninen M.L."/>
            <person name="Kivisto R."/>
        </authorList>
    </citation>
    <scope>NUCLEOTIDE SEQUENCE [LARGE SCALE GENOMIC DNA]</scope>
    <source>
        <strain evidence="1 2">CB313</strain>
    </source>
</reference>
<evidence type="ECO:0000313" key="2">
    <source>
        <dbReference type="Proteomes" id="UP000288507"/>
    </source>
</evidence>
<name>A0A431EE77_CAMJU</name>
<organism evidence="1 2">
    <name type="scientific">Campylobacter jejuni</name>
    <dbReference type="NCBI Taxonomy" id="197"/>
    <lineage>
        <taxon>Bacteria</taxon>
        <taxon>Pseudomonadati</taxon>
        <taxon>Campylobacterota</taxon>
        <taxon>Epsilonproteobacteria</taxon>
        <taxon>Campylobacterales</taxon>
        <taxon>Campylobacteraceae</taxon>
        <taxon>Campylobacter</taxon>
    </lineage>
</organism>
<proteinExistence type="predicted"/>
<accession>A0A431EE77</accession>
<dbReference type="RefSeq" id="WP_126232128.1">
    <property type="nucleotide sequence ID" value="NZ_PRBV01000005.1"/>
</dbReference>